<evidence type="ECO:0000256" key="7">
    <source>
        <dbReference type="ARBA" id="ARBA00023027"/>
    </source>
</evidence>
<dbReference type="Proteomes" id="UP000030982">
    <property type="component" value="Unassembled WGS sequence"/>
</dbReference>
<dbReference type="UniPathway" id="UPA00214"/>
<dbReference type="EC" id="5.1.3.2" evidence="5 10"/>
<evidence type="ECO:0000256" key="6">
    <source>
        <dbReference type="ARBA" id="ARBA00018569"/>
    </source>
</evidence>
<comment type="cofactor">
    <cofactor evidence="2 10">
        <name>NAD(+)</name>
        <dbReference type="ChEBI" id="CHEBI:57540"/>
    </cofactor>
</comment>
<dbReference type="InterPro" id="IPR005886">
    <property type="entry name" value="UDP_G4E"/>
</dbReference>
<proteinExistence type="inferred from homology"/>
<comment type="pathway">
    <text evidence="3 10">Carbohydrate metabolism; galactose metabolism.</text>
</comment>
<dbReference type="GO" id="GO:0003978">
    <property type="term" value="F:UDP-glucose 4-epimerase activity"/>
    <property type="evidence" value="ECO:0007669"/>
    <property type="project" value="UniProtKB-UniRule"/>
</dbReference>
<dbReference type="Pfam" id="PF01370">
    <property type="entry name" value="Epimerase"/>
    <property type="match status" value="1"/>
</dbReference>
<name>A0A0B2ASW7_9MICC</name>
<evidence type="ECO:0000256" key="1">
    <source>
        <dbReference type="ARBA" id="ARBA00000083"/>
    </source>
</evidence>
<evidence type="ECO:0000256" key="4">
    <source>
        <dbReference type="ARBA" id="ARBA00007637"/>
    </source>
</evidence>
<dbReference type="RefSeq" id="WP_043120056.1">
    <property type="nucleotide sequence ID" value="NZ_JTDL01000037.1"/>
</dbReference>
<dbReference type="Gene3D" id="3.40.50.720">
    <property type="entry name" value="NAD(P)-binding Rossmann-like Domain"/>
    <property type="match status" value="1"/>
</dbReference>
<dbReference type="PANTHER" id="PTHR43725:SF47">
    <property type="entry name" value="UDP-GLUCOSE 4-EPIMERASE"/>
    <property type="match status" value="1"/>
</dbReference>
<dbReference type="SUPFAM" id="SSF51735">
    <property type="entry name" value="NAD(P)-binding Rossmann-fold domains"/>
    <property type="match status" value="1"/>
</dbReference>
<dbReference type="CDD" id="cd05247">
    <property type="entry name" value="UDP_G4E_1_SDR_e"/>
    <property type="match status" value="1"/>
</dbReference>
<dbReference type="NCBIfam" id="NF007956">
    <property type="entry name" value="PRK10675.1"/>
    <property type="match status" value="1"/>
</dbReference>
<sequence>MRILVTGGAGYIGSHTVLTLVTAGHQVTVLDNFENSSPAALKRVSELAGVPIPSITADLLDATTVRSVLDVEAPDAVVHFAGLKSVGESTTNPLRYFVCNIGGTLNLLEAMDASGVRRLLFSSSATVYGAPRKVPISEEEPLSATNPYGRTKLIIEQMLGDMVTADDRWSIGILRYFNPVGAHPSGQLGEDPRGKPANLVPFVGQVATGRRPFVEVFGSDYETPDGTGIRDFIHVLDLAEGHVAALEWIVSNSGAHVWNLGTGRGYSVLEVLHAYSEAAGRDVPYRFAERRPGDVPASFAETTKAERELGWKARRGLIEMVSDHWRWQRLNPAGYQE</sequence>
<keyword evidence="10" id="KW-0119">Carbohydrate metabolism</keyword>
<keyword evidence="8" id="KW-0299">Galactose metabolism</keyword>
<gene>
    <name evidence="12" type="ORF">LK10_03465</name>
</gene>
<evidence type="ECO:0000256" key="5">
    <source>
        <dbReference type="ARBA" id="ARBA00013189"/>
    </source>
</evidence>
<dbReference type="STRING" id="1338436.LK10_03465"/>
<evidence type="ECO:0000313" key="13">
    <source>
        <dbReference type="Proteomes" id="UP000030982"/>
    </source>
</evidence>
<dbReference type="GO" id="GO:0006012">
    <property type="term" value="P:galactose metabolic process"/>
    <property type="evidence" value="ECO:0007669"/>
    <property type="project" value="UniProtKB-UniPathway"/>
</dbReference>
<keyword evidence="7 10" id="KW-0520">NAD</keyword>
<dbReference type="PRINTS" id="PR01713">
    <property type="entry name" value="NUCEPIMERASE"/>
</dbReference>
<dbReference type="GO" id="GO:0005829">
    <property type="term" value="C:cytosol"/>
    <property type="evidence" value="ECO:0007669"/>
    <property type="project" value="TreeGrafter"/>
</dbReference>
<accession>A0A0B2ASW7</accession>
<comment type="catalytic activity">
    <reaction evidence="1 10">
        <text>UDP-alpha-D-glucose = UDP-alpha-D-galactose</text>
        <dbReference type="Rhea" id="RHEA:22168"/>
        <dbReference type="ChEBI" id="CHEBI:58885"/>
        <dbReference type="ChEBI" id="CHEBI:66914"/>
        <dbReference type="EC" id="5.1.3.2"/>
    </reaction>
</comment>
<evidence type="ECO:0000259" key="11">
    <source>
        <dbReference type="Pfam" id="PF01370"/>
    </source>
</evidence>
<keyword evidence="9 10" id="KW-0413">Isomerase</keyword>
<dbReference type="OrthoDB" id="9801785at2"/>
<comment type="subunit">
    <text evidence="10">Homodimer.</text>
</comment>
<evidence type="ECO:0000313" key="12">
    <source>
        <dbReference type="EMBL" id="KHL05023.1"/>
    </source>
</evidence>
<evidence type="ECO:0000256" key="8">
    <source>
        <dbReference type="ARBA" id="ARBA00023144"/>
    </source>
</evidence>
<dbReference type="InterPro" id="IPR036291">
    <property type="entry name" value="NAD(P)-bd_dom_sf"/>
</dbReference>
<reference evidence="12 13" key="1">
    <citation type="submission" date="2014-09" db="EMBL/GenBank/DDBJ databases">
        <title>Genome sequence of Sinomonas sp. MUSC 117.</title>
        <authorList>
            <person name="Lee L.-H."/>
        </authorList>
    </citation>
    <scope>NUCLEOTIDE SEQUENCE [LARGE SCALE GENOMIC DNA]</scope>
    <source>
        <strain evidence="12 13">MUSC 117</strain>
    </source>
</reference>
<dbReference type="NCBIfam" id="TIGR01179">
    <property type="entry name" value="galE"/>
    <property type="match status" value="1"/>
</dbReference>
<dbReference type="EMBL" id="JTDL01000037">
    <property type="protein sequence ID" value="KHL05023.1"/>
    <property type="molecule type" value="Genomic_DNA"/>
</dbReference>
<evidence type="ECO:0000256" key="10">
    <source>
        <dbReference type="RuleBase" id="RU366046"/>
    </source>
</evidence>
<comment type="caution">
    <text evidence="12">The sequence shown here is derived from an EMBL/GenBank/DDBJ whole genome shotgun (WGS) entry which is preliminary data.</text>
</comment>
<evidence type="ECO:0000256" key="9">
    <source>
        <dbReference type="ARBA" id="ARBA00023235"/>
    </source>
</evidence>
<evidence type="ECO:0000256" key="2">
    <source>
        <dbReference type="ARBA" id="ARBA00001911"/>
    </source>
</evidence>
<organism evidence="12 13">
    <name type="scientific">Sinomonas humi</name>
    <dbReference type="NCBI Taxonomy" id="1338436"/>
    <lineage>
        <taxon>Bacteria</taxon>
        <taxon>Bacillati</taxon>
        <taxon>Actinomycetota</taxon>
        <taxon>Actinomycetes</taxon>
        <taxon>Micrococcales</taxon>
        <taxon>Micrococcaceae</taxon>
        <taxon>Sinomonas</taxon>
    </lineage>
</organism>
<comment type="similarity">
    <text evidence="4 10">Belongs to the NAD(P)-dependent epimerase/dehydratase family.</text>
</comment>
<dbReference type="Gene3D" id="3.90.25.10">
    <property type="entry name" value="UDP-galactose 4-epimerase, domain 1"/>
    <property type="match status" value="1"/>
</dbReference>
<dbReference type="AlphaFoldDB" id="A0A0B2ASW7"/>
<evidence type="ECO:0000256" key="3">
    <source>
        <dbReference type="ARBA" id="ARBA00004947"/>
    </source>
</evidence>
<feature type="domain" description="NAD-dependent epimerase/dehydratase" evidence="11">
    <location>
        <begin position="3"/>
        <end position="261"/>
    </location>
</feature>
<keyword evidence="13" id="KW-1185">Reference proteome</keyword>
<dbReference type="PANTHER" id="PTHR43725">
    <property type="entry name" value="UDP-GLUCOSE 4-EPIMERASE"/>
    <property type="match status" value="1"/>
</dbReference>
<dbReference type="InterPro" id="IPR001509">
    <property type="entry name" value="Epimerase_deHydtase"/>
</dbReference>
<protein>
    <recommendedName>
        <fullName evidence="6 10">UDP-glucose 4-epimerase</fullName>
        <ecNumber evidence="5 10">5.1.3.2</ecNumber>
    </recommendedName>
</protein>